<gene>
    <name evidence="1" type="ORF">BLNAU_23379</name>
</gene>
<dbReference type="EMBL" id="JARBJD010000472">
    <property type="protein sequence ID" value="KAK2941717.1"/>
    <property type="molecule type" value="Genomic_DNA"/>
</dbReference>
<evidence type="ECO:0008006" key="3">
    <source>
        <dbReference type="Google" id="ProtNLM"/>
    </source>
</evidence>
<protein>
    <recommendedName>
        <fullName evidence="3">SPRY domain-containing protein</fullName>
    </recommendedName>
</protein>
<sequence length="85" mass="9621">MDSTSRFRDSDEILGVNINNSVSCHSELKESDCVRMEVDLDSTLRTVQFFVNGEAGRSYVSGLPPSVRIGDRRWLREARNIVNSE</sequence>
<accession>A0ABQ9WQF5</accession>
<evidence type="ECO:0000313" key="2">
    <source>
        <dbReference type="Proteomes" id="UP001281761"/>
    </source>
</evidence>
<reference evidence="1 2" key="1">
    <citation type="journal article" date="2022" name="bioRxiv">
        <title>Genomics of Preaxostyla Flagellates Illuminates Evolutionary Transitions and the Path Towards Mitochondrial Loss.</title>
        <authorList>
            <person name="Novak L.V.F."/>
            <person name="Treitli S.C."/>
            <person name="Pyrih J."/>
            <person name="Halakuc P."/>
            <person name="Pipaliya S.V."/>
            <person name="Vacek V."/>
            <person name="Brzon O."/>
            <person name="Soukal P."/>
            <person name="Eme L."/>
            <person name="Dacks J.B."/>
            <person name="Karnkowska A."/>
            <person name="Elias M."/>
            <person name="Hampl V."/>
        </authorList>
    </citation>
    <scope>NUCLEOTIDE SEQUENCE [LARGE SCALE GENOMIC DNA]</scope>
    <source>
        <strain evidence="1">NAU3</strain>
        <tissue evidence="1">Gut</tissue>
    </source>
</reference>
<organism evidence="1 2">
    <name type="scientific">Blattamonas nauphoetae</name>
    <dbReference type="NCBI Taxonomy" id="2049346"/>
    <lineage>
        <taxon>Eukaryota</taxon>
        <taxon>Metamonada</taxon>
        <taxon>Preaxostyla</taxon>
        <taxon>Oxymonadida</taxon>
        <taxon>Blattamonas</taxon>
    </lineage>
</organism>
<dbReference type="Proteomes" id="UP001281761">
    <property type="component" value="Unassembled WGS sequence"/>
</dbReference>
<keyword evidence="2" id="KW-1185">Reference proteome</keyword>
<proteinExistence type="predicted"/>
<comment type="caution">
    <text evidence="1">The sequence shown here is derived from an EMBL/GenBank/DDBJ whole genome shotgun (WGS) entry which is preliminary data.</text>
</comment>
<name>A0ABQ9WQF5_9EUKA</name>
<evidence type="ECO:0000313" key="1">
    <source>
        <dbReference type="EMBL" id="KAK2941717.1"/>
    </source>
</evidence>